<dbReference type="AlphaFoldDB" id="A0A1M5VSK9"/>
<keyword evidence="1" id="KW-0472">Membrane</keyword>
<dbReference type="Proteomes" id="UP000189796">
    <property type="component" value="Chromosome I"/>
</dbReference>
<sequence length="57" mass="5958">MRKRLGLMIALTVLAGCAALVAVMLGHVAHNDIGLTRLEIRHSALIASAVIAVLLVT</sequence>
<protein>
    <submittedName>
        <fullName evidence="2">Uncharacterized protein</fullName>
    </submittedName>
</protein>
<feature type="transmembrane region" description="Helical" evidence="1">
    <location>
        <begin position="40"/>
        <end position="56"/>
    </location>
</feature>
<accession>A0A1M5VSK9</accession>
<feature type="transmembrane region" description="Helical" evidence="1">
    <location>
        <begin position="7"/>
        <end position="28"/>
    </location>
</feature>
<reference evidence="2 3" key="1">
    <citation type="submission" date="2016-11" db="EMBL/GenBank/DDBJ databases">
        <authorList>
            <person name="Jaros S."/>
            <person name="Januszkiewicz K."/>
            <person name="Wedrychowicz H."/>
        </authorList>
    </citation>
    <scope>NUCLEOTIDE SEQUENCE [LARGE SCALE GENOMIC DNA]</scope>
    <source>
        <strain evidence="2 3">GAS138</strain>
    </source>
</reference>
<dbReference type="RefSeq" id="WP_154072593.1">
    <property type="nucleotide sequence ID" value="NZ_LT670817.1"/>
</dbReference>
<proteinExistence type="predicted"/>
<organism evidence="2 3">
    <name type="scientific">Bradyrhizobium erythrophlei</name>
    <dbReference type="NCBI Taxonomy" id="1437360"/>
    <lineage>
        <taxon>Bacteria</taxon>
        <taxon>Pseudomonadati</taxon>
        <taxon>Pseudomonadota</taxon>
        <taxon>Alphaproteobacteria</taxon>
        <taxon>Hyphomicrobiales</taxon>
        <taxon>Nitrobacteraceae</taxon>
        <taxon>Bradyrhizobium</taxon>
    </lineage>
</organism>
<evidence type="ECO:0000313" key="2">
    <source>
        <dbReference type="EMBL" id="SHH77974.1"/>
    </source>
</evidence>
<dbReference type="EMBL" id="LT670817">
    <property type="protein sequence ID" value="SHH77974.1"/>
    <property type="molecule type" value="Genomic_DNA"/>
</dbReference>
<gene>
    <name evidence="2" type="ORF">SAMN05443248_6135</name>
</gene>
<keyword evidence="1" id="KW-0812">Transmembrane</keyword>
<keyword evidence="1" id="KW-1133">Transmembrane helix</keyword>
<dbReference type="PROSITE" id="PS51257">
    <property type="entry name" value="PROKAR_LIPOPROTEIN"/>
    <property type="match status" value="1"/>
</dbReference>
<evidence type="ECO:0000313" key="3">
    <source>
        <dbReference type="Proteomes" id="UP000189796"/>
    </source>
</evidence>
<name>A0A1M5VSK9_9BRAD</name>
<evidence type="ECO:0000256" key="1">
    <source>
        <dbReference type="SAM" id="Phobius"/>
    </source>
</evidence>